<accession>A0A840B0J9</accession>
<reference evidence="5 6" key="1">
    <citation type="submission" date="2020-08" db="EMBL/GenBank/DDBJ databases">
        <title>Genomic Encyclopedia of Type Strains, Phase IV (KMG-IV): sequencing the most valuable type-strain genomes for metagenomic binning, comparative biology and taxonomic classification.</title>
        <authorList>
            <person name="Goeker M."/>
        </authorList>
    </citation>
    <scope>NUCLEOTIDE SEQUENCE [LARGE SCALE GENOMIC DNA]</scope>
    <source>
        <strain evidence="5 6">DSM 29050</strain>
    </source>
</reference>
<dbReference type="InterPro" id="IPR001647">
    <property type="entry name" value="HTH_TetR"/>
</dbReference>
<protein>
    <submittedName>
        <fullName evidence="5">AcrR family transcriptional regulator</fullName>
    </submittedName>
</protein>
<dbReference type="SUPFAM" id="SSF46689">
    <property type="entry name" value="Homeodomain-like"/>
    <property type="match status" value="1"/>
</dbReference>
<feature type="region of interest" description="Disordered" evidence="3">
    <location>
        <begin position="1"/>
        <end position="25"/>
    </location>
</feature>
<dbReference type="GO" id="GO:0003677">
    <property type="term" value="F:DNA binding"/>
    <property type="evidence" value="ECO:0007669"/>
    <property type="project" value="UniProtKB-UniRule"/>
</dbReference>
<evidence type="ECO:0000313" key="5">
    <source>
        <dbReference type="EMBL" id="MBB3942440.1"/>
    </source>
</evidence>
<keyword evidence="6" id="KW-1185">Reference proteome</keyword>
<organism evidence="5 6">
    <name type="scientific">Sphingorhabdus rigui</name>
    <dbReference type="NCBI Taxonomy" id="1282858"/>
    <lineage>
        <taxon>Bacteria</taxon>
        <taxon>Pseudomonadati</taxon>
        <taxon>Pseudomonadota</taxon>
        <taxon>Alphaproteobacteria</taxon>
        <taxon>Sphingomonadales</taxon>
        <taxon>Sphingomonadaceae</taxon>
        <taxon>Sphingorhabdus</taxon>
    </lineage>
</organism>
<evidence type="ECO:0000256" key="1">
    <source>
        <dbReference type="ARBA" id="ARBA00023125"/>
    </source>
</evidence>
<dbReference type="EMBL" id="JACIEA010000001">
    <property type="protein sequence ID" value="MBB3942440.1"/>
    <property type="molecule type" value="Genomic_DNA"/>
</dbReference>
<dbReference type="Proteomes" id="UP000581447">
    <property type="component" value="Unassembled WGS sequence"/>
</dbReference>
<evidence type="ECO:0000256" key="3">
    <source>
        <dbReference type="SAM" id="MobiDB-lite"/>
    </source>
</evidence>
<comment type="caution">
    <text evidence="5">The sequence shown here is derived from an EMBL/GenBank/DDBJ whole genome shotgun (WGS) entry which is preliminary data.</text>
</comment>
<dbReference type="AlphaFoldDB" id="A0A840B0J9"/>
<feature type="DNA-binding region" description="H-T-H motif" evidence="2">
    <location>
        <begin position="47"/>
        <end position="66"/>
    </location>
</feature>
<gene>
    <name evidence="5" type="ORF">GGR91_000662</name>
</gene>
<evidence type="ECO:0000256" key="2">
    <source>
        <dbReference type="PROSITE-ProRule" id="PRU00335"/>
    </source>
</evidence>
<dbReference type="InterPro" id="IPR009057">
    <property type="entry name" value="Homeodomain-like_sf"/>
</dbReference>
<proteinExistence type="predicted"/>
<sequence>MTNASHKMTSRAEAPLADGRRERSRSSRSKIVAAMLDLVGEGDVAPSAARVAEVAGVGLRSVFRHFDDMDELYREMGEVIAAQVMPIILEPPSGASWKEKLFDIADRRAVVFETILPYRISASLKRFQSPYLMQDYRRMLRLESDTTEAHLPVSVKADVAGTRSLNVILSFQTWRLLRHDQELPIEDAKAVVRRLLSDAMSGMPEE</sequence>
<keyword evidence="1 2" id="KW-0238">DNA-binding</keyword>
<name>A0A840B0J9_9SPHN</name>
<dbReference type="PROSITE" id="PS50977">
    <property type="entry name" value="HTH_TETR_2"/>
    <property type="match status" value="1"/>
</dbReference>
<evidence type="ECO:0000259" key="4">
    <source>
        <dbReference type="PROSITE" id="PS50977"/>
    </source>
</evidence>
<evidence type="ECO:0000313" key="6">
    <source>
        <dbReference type="Proteomes" id="UP000581447"/>
    </source>
</evidence>
<dbReference type="RefSeq" id="WP_246337034.1">
    <property type="nucleotide sequence ID" value="NZ_BAABBG010000001.1"/>
</dbReference>
<feature type="domain" description="HTH tetR-type" evidence="4">
    <location>
        <begin position="25"/>
        <end position="84"/>
    </location>
</feature>
<dbReference type="Gene3D" id="1.10.357.10">
    <property type="entry name" value="Tetracycline Repressor, domain 2"/>
    <property type="match status" value="1"/>
</dbReference>